<evidence type="ECO:0000256" key="2">
    <source>
        <dbReference type="ARBA" id="ARBA00023125"/>
    </source>
</evidence>
<evidence type="ECO:0000313" key="8">
    <source>
        <dbReference type="Proteomes" id="UP000076088"/>
    </source>
</evidence>
<dbReference type="InterPro" id="IPR010998">
    <property type="entry name" value="Integrase_recombinase_N"/>
</dbReference>
<dbReference type="KEGG" id="smaz:LH19_28035"/>
<feature type="domain" description="Core-binding (CB)" evidence="6">
    <location>
        <begin position="27"/>
        <end position="114"/>
    </location>
</feature>
<dbReference type="InterPro" id="IPR011010">
    <property type="entry name" value="DNA_brk_join_enz"/>
</dbReference>
<keyword evidence="1" id="KW-0229">DNA integration</keyword>
<feature type="domain" description="Tyr recombinase" evidence="5">
    <location>
        <begin position="144"/>
        <end position="341"/>
    </location>
</feature>
<dbReference type="GO" id="GO:0015074">
    <property type="term" value="P:DNA integration"/>
    <property type="evidence" value="ECO:0007669"/>
    <property type="project" value="UniProtKB-KW"/>
</dbReference>
<dbReference type="InterPro" id="IPR044068">
    <property type="entry name" value="CB"/>
</dbReference>
<keyword evidence="8" id="KW-1185">Reference proteome</keyword>
<dbReference type="Gene3D" id="1.10.150.130">
    <property type="match status" value="1"/>
</dbReference>
<dbReference type="GO" id="GO:0006310">
    <property type="term" value="P:DNA recombination"/>
    <property type="evidence" value="ECO:0007669"/>
    <property type="project" value="UniProtKB-KW"/>
</dbReference>
<proteinExistence type="predicted"/>
<dbReference type="PROSITE" id="PS51898">
    <property type="entry name" value="TYR_RECOMBINASE"/>
    <property type="match status" value="1"/>
</dbReference>
<reference evidence="8" key="1">
    <citation type="submission" date="2015-11" db="EMBL/GenBank/DDBJ databases">
        <title>Complete genome sequence of a polyethylene-glycol degrader Sphingopyxis macrogoltabida 203N (NBRC 111659).</title>
        <authorList>
            <person name="Yoshiyuki O."/>
            <person name="Shouta N."/>
            <person name="Nagata Y."/>
            <person name="Numata M."/>
            <person name="Tsuchikane K."/>
            <person name="Hosoyama A."/>
            <person name="Yamazoe A."/>
            <person name="Tsuda M."/>
            <person name="Fujita N."/>
            <person name="Kawai F."/>
        </authorList>
    </citation>
    <scope>NUCLEOTIDE SEQUENCE [LARGE SCALE GENOMIC DNA]</scope>
    <source>
        <strain evidence="8">203N</strain>
        <plasmid evidence="8">unnamed2</plasmid>
    </source>
</reference>
<dbReference type="Gene3D" id="1.10.443.10">
    <property type="entry name" value="Intergrase catalytic core"/>
    <property type="match status" value="1"/>
</dbReference>
<protein>
    <submittedName>
        <fullName evidence="7">Integrase</fullName>
    </submittedName>
</protein>
<dbReference type="EMBL" id="CP013346">
    <property type="protein sequence ID" value="AMU92870.1"/>
    <property type="molecule type" value="Genomic_DNA"/>
</dbReference>
<dbReference type="GO" id="GO:0003677">
    <property type="term" value="F:DNA binding"/>
    <property type="evidence" value="ECO:0007669"/>
    <property type="project" value="UniProtKB-UniRule"/>
</dbReference>
<gene>
    <name evidence="7" type="ORF">ATM17_40035</name>
</gene>
<keyword evidence="2 4" id="KW-0238">DNA-binding</keyword>
<dbReference type="AlphaFoldDB" id="A0AAC9FHZ2"/>
<evidence type="ECO:0000259" key="5">
    <source>
        <dbReference type="PROSITE" id="PS51898"/>
    </source>
</evidence>
<dbReference type="Pfam" id="PF00589">
    <property type="entry name" value="Phage_integrase"/>
    <property type="match status" value="1"/>
</dbReference>
<keyword evidence="7" id="KW-0614">Plasmid</keyword>
<evidence type="ECO:0000256" key="4">
    <source>
        <dbReference type="PROSITE-ProRule" id="PRU01248"/>
    </source>
</evidence>
<dbReference type="Proteomes" id="UP000076088">
    <property type="component" value="Plasmid unnamed2"/>
</dbReference>
<evidence type="ECO:0000256" key="3">
    <source>
        <dbReference type="ARBA" id="ARBA00023172"/>
    </source>
</evidence>
<sequence>MRSDALNDHSNKALRPSDAVALEPLGNSIPPQLAAEIEAARSYRARSKAANTVRAYDSDWRQFEEWCWTRDLEPMPAMPEAVATYLASLAQAGRADSTIGRHLAAIAWQHRQAGQVAPQHRDPRDVIGDTLAGIRREQRARPTRKKSAILAADLARMIAVAEGQSPRAIRDRAVMALGLAAALRRSELVALQLADLELVREGLKLTIRHSKTDQEGAGQVIAVPSGKVLKPGPRLNEWLSVRGGEAGPLFYRTDAQGLMTKEPMSDRSVARLIQRYADKVGLDPAGVGAHSLRSGFLTEAAKAGASLPKMQEVSRQKKVEVLLGYVRDAALFDNHAGESFL</sequence>
<organism evidence="7 8">
    <name type="scientific">Sphingopyxis macrogoltabida</name>
    <name type="common">Sphingomonas macrogoltabidus</name>
    <dbReference type="NCBI Taxonomy" id="33050"/>
    <lineage>
        <taxon>Bacteria</taxon>
        <taxon>Pseudomonadati</taxon>
        <taxon>Pseudomonadota</taxon>
        <taxon>Alphaproteobacteria</taxon>
        <taxon>Sphingomonadales</taxon>
        <taxon>Sphingomonadaceae</taxon>
        <taxon>Sphingopyxis</taxon>
    </lineage>
</organism>
<dbReference type="PANTHER" id="PTHR34605">
    <property type="entry name" value="PHAGE_INTEGRASE DOMAIN-CONTAINING PROTEIN"/>
    <property type="match status" value="1"/>
</dbReference>
<dbReference type="SUPFAM" id="SSF47823">
    <property type="entry name" value="lambda integrase-like, N-terminal domain"/>
    <property type="match status" value="1"/>
</dbReference>
<evidence type="ECO:0000313" key="7">
    <source>
        <dbReference type="EMBL" id="AMU92870.1"/>
    </source>
</evidence>
<dbReference type="InterPro" id="IPR002104">
    <property type="entry name" value="Integrase_catalytic"/>
</dbReference>
<dbReference type="PANTHER" id="PTHR34605:SF3">
    <property type="entry name" value="P CELL-TYPE AGGLUTINATION PROTEIN MAP4-LIKE-RELATED"/>
    <property type="match status" value="1"/>
</dbReference>
<reference evidence="7 8" key="2">
    <citation type="journal article" date="2016" name="Genome Announc.">
        <title>Complete Genome Sequence of Sphingopyxis macrogoltabida Strain 203N (NBRC 111659), a Polyethylene Glycol Degrader.</title>
        <authorList>
            <person name="Ohtsubo Y."/>
            <person name="Nonoyama S."/>
            <person name="Nagata Y."/>
            <person name="Numata M."/>
            <person name="Tsuchikane K."/>
            <person name="Hosoyama A."/>
            <person name="Yamazoe A."/>
            <person name="Tsuda M."/>
            <person name="Fujita N."/>
            <person name="Kawai F."/>
        </authorList>
    </citation>
    <scope>NUCLEOTIDE SEQUENCE [LARGE SCALE GENOMIC DNA]</scope>
    <source>
        <strain evidence="7 8">203N</strain>
    </source>
</reference>
<name>A0AAC9FHZ2_SPHMC</name>
<accession>A0AAC9FHZ2</accession>
<dbReference type="InterPro" id="IPR052925">
    <property type="entry name" value="Phage_Integrase-like_Recomb"/>
</dbReference>
<evidence type="ECO:0000259" key="6">
    <source>
        <dbReference type="PROSITE" id="PS51900"/>
    </source>
</evidence>
<geneLocation type="plasmid" evidence="7 8">
    <name>unnamed2</name>
</geneLocation>
<dbReference type="CDD" id="cd00799">
    <property type="entry name" value="INT_Cre_C"/>
    <property type="match status" value="1"/>
</dbReference>
<dbReference type="InterPro" id="IPR013762">
    <property type="entry name" value="Integrase-like_cat_sf"/>
</dbReference>
<dbReference type="SUPFAM" id="SSF56349">
    <property type="entry name" value="DNA breaking-rejoining enzymes"/>
    <property type="match status" value="1"/>
</dbReference>
<evidence type="ECO:0000256" key="1">
    <source>
        <dbReference type="ARBA" id="ARBA00022908"/>
    </source>
</evidence>
<keyword evidence="3" id="KW-0233">DNA recombination</keyword>
<dbReference type="PROSITE" id="PS51900">
    <property type="entry name" value="CB"/>
    <property type="match status" value="1"/>
</dbReference>